<dbReference type="Proteomes" id="UP000236664">
    <property type="component" value="Unassembled WGS sequence"/>
</dbReference>
<evidence type="ECO:0000313" key="3">
    <source>
        <dbReference type="EMBL" id="PNP75946.1"/>
    </source>
</evidence>
<feature type="region of interest" description="Disordered" evidence="1">
    <location>
        <begin position="1"/>
        <end position="21"/>
    </location>
</feature>
<comment type="caution">
    <text evidence="3">The sequence shown here is derived from an EMBL/GenBank/DDBJ whole genome shotgun (WGS) entry which is preliminary data.</text>
</comment>
<proteinExistence type="predicted"/>
<dbReference type="PANTHER" id="PTHR36156">
    <property type="entry name" value="SLR2101 PROTEIN"/>
    <property type="match status" value="1"/>
</dbReference>
<dbReference type="AlphaFoldDB" id="A0A2K0W109"/>
<sequence length="226" mass="25045">MPSGRVSDDIKNDPDQETILHIPNPTQDIKTLQSNAISSSSDPPKALPSIHRFITTHDSSGKSCYSSDLDEPLNFWKVSAGEENSADFELGYVTEGLPIPLANDKDLSMFKEAYANKQKSGLVKHGGTILRYCDIPPGSKSQMHRTVSLDYGILINGELECLLDSGETWTIHPGDVVIQRGTNHQWFNRTEQWAWIVFILFHATPVEINGRALGEDQGGMELPDSH</sequence>
<dbReference type="InterPro" id="IPR013096">
    <property type="entry name" value="Cupin_2"/>
</dbReference>
<accession>A0A2K0W109</accession>
<name>A0A2K0W109_GIBNY</name>
<feature type="compositionally biased region" description="Basic and acidic residues" evidence="1">
    <location>
        <begin position="1"/>
        <end position="14"/>
    </location>
</feature>
<dbReference type="SUPFAM" id="SSF51182">
    <property type="entry name" value="RmlC-like cupins"/>
    <property type="match status" value="1"/>
</dbReference>
<gene>
    <name evidence="3" type="ORF">FNYG_10806</name>
</gene>
<dbReference type="InterPro" id="IPR011051">
    <property type="entry name" value="RmlC_Cupin_sf"/>
</dbReference>
<keyword evidence="4" id="KW-1185">Reference proteome</keyword>
<dbReference type="EMBL" id="MTQA01000164">
    <property type="protein sequence ID" value="PNP75946.1"/>
    <property type="molecule type" value="Genomic_DNA"/>
</dbReference>
<dbReference type="Gene3D" id="2.60.120.10">
    <property type="entry name" value="Jelly Rolls"/>
    <property type="match status" value="1"/>
</dbReference>
<dbReference type="STRING" id="42673.A0A2K0W109"/>
<dbReference type="InterPro" id="IPR014710">
    <property type="entry name" value="RmlC-like_jellyroll"/>
</dbReference>
<evidence type="ECO:0000313" key="4">
    <source>
        <dbReference type="Proteomes" id="UP000236664"/>
    </source>
</evidence>
<evidence type="ECO:0000259" key="2">
    <source>
        <dbReference type="Pfam" id="PF07883"/>
    </source>
</evidence>
<reference evidence="3 4" key="1">
    <citation type="submission" date="2017-06" db="EMBL/GenBank/DDBJ databases">
        <title>Genome of Fusarium nygamai isolate CS10214.</title>
        <authorList>
            <person name="Gardiner D.M."/>
            <person name="Obanor F."/>
            <person name="Kazan K."/>
        </authorList>
    </citation>
    <scope>NUCLEOTIDE SEQUENCE [LARGE SCALE GENOMIC DNA]</scope>
    <source>
        <strain evidence="3 4">CS10214</strain>
    </source>
</reference>
<protein>
    <recommendedName>
        <fullName evidence="2">Cupin type-2 domain-containing protein</fullName>
    </recommendedName>
</protein>
<dbReference type="InterPro" id="IPR047142">
    <property type="entry name" value="OryJ/VirC-like"/>
</dbReference>
<dbReference type="CDD" id="cd02231">
    <property type="entry name" value="cupin_BLL6423-like"/>
    <property type="match status" value="1"/>
</dbReference>
<dbReference type="OrthoDB" id="5840532at2759"/>
<dbReference type="Pfam" id="PF07883">
    <property type="entry name" value="Cupin_2"/>
    <property type="match status" value="1"/>
</dbReference>
<feature type="domain" description="Cupin type-2" evidence="2">
    <location>
        <begin position="133"/>
        <end position="192"/>
    </location>
</feature>
<organism evidence="3 4">
    <name type="scientific">Gibberella nygamai</name>
    <name type="common">Bean root rot disease fungus</name>
    <name type="synonym">Fusarium nygamai</name>
    <dbReference type="NCBI Taxonomy" id="42673"/>
    <lineage>
        <taxon>Eukaryota</taxon>
        <taxon>Fungi</taxon>
        <taxon>Dikarya</taxon>
        <taxon>Ascomycota</taxon>
        <taxon>Pezizomycotina</taxon>
        <taxon>Sordariomycetes</taxon>
        <taxon>Hypocreomycetidae</taxon>
        <taxon>Hypocreales</taxon>
        <taxon>Nectriaceae</taxon>
        <taxon>Fusarium</taxon>
        <taxon>Fusarium fujikuroi species complex</taxon>
    </lineage>
</organism>
<evidence type="ECO:0000256" key="1">
    <source>
        <dbReference type="SAM" id="MobiDB-lite"/>
    </source>
</evidence>
<dbReference type="PANTHER" id="PTHR36156:SF3">
    <property type="entry name" value="CUPIN 2 CONSERVED BARREL DOMAIN-CONTAINING PROTEIN"/>
    <property type="match status" value="1"/>
</dbReference>